<dbReference type="EMBL" id="JAGINW010000001">
    <property type="protein sequence ID" value="MBP2326301.1"/>
    <property type="molecule type" value="Genomic_DNA"/>
</dbReference>
<protein>
    <recommendedName>
        <fullName evidence="4">DUF3043 domain-containing protein</fullName>
    </recommendedName>
</protein>
<evidence type="ECO:0000313" key="2">
    <source>
        <dbReference type="EMBL" id="MBP2326301.1"/>
    </source>
</evidence>
<evidence type="ECO:0000256" key="1">
    <source>
        <dbReference type="SAM" id="MobiDB-lite"/>
    </source>
</evidence>
<sequence length="77" mass="8623">MSSKSAKKKAPATTTEPQELSFMKPIEPREAADDEPKLSRAERRAQKPQAKTFGKVQNMRNQAVPGHRNFTQRRSGG</sequence>
<accession>A0ABS4TPH9</accession>
<proteinExistence type="predicted"/>
<dbReference type="Proteomes" id="UP001519332">
    <property type="component" value="Unassembled WGS sequence"/>
</dbReference>
<feature type="region of interest" description="Disordered" evidence="1">
    <location>
        <begin position="1"/>
        <end position="77"/>
    </location>
</feature>
<name>A0ABS4TPH9_9PSEU</name>
<comment type="caution">
    <text evidence="2">The sequence shown here is derived from an EMBL/GenBank/DDBJ whole genome shotgun (WGS) entry which is preliminary data.</text>
</comment>
<reference evidence="2 3" key="1">
    <citation type="submission" date="2021-03" db="EMBL/GenBank/DDBJ databases">
        <title>Sequencing the genomes of 1000 actinobacteria strains.</title>
        <authorList>
            <person name="Klenk H.-P."/>
        </authorList>
    </citation>
    <scope>NUCLEOTIDE SEQUENCE [LARGE SCALE GENOMIC DNA]</scope>
    <source>
        <strain evidence="2 3">DSM 46670</strain>
    </source>
</reference>
<feature type="compositionally biased region" description="Basic residues" evidence="1">
    <location>
        <begin position="1"/>
        <end position="10"/>
    </location>
</feature>
<organism evidence="2 3">
    <name type="scientific">Kibdelosporangium banguiense</name>
    <dbReference type="NCBI Taxonomy" id="1365924"/>
    <lineage>
        <taxon>Bacteria</taxon>
        <taxon>Bacillati</taxon>
        <taxon>Actinomycetota</taxon>
        <taxon>Actinomycetes</taxon>
        <taxon>Pseudonocardiales</taxon>
        <taxon>Pseudonocardiaceae</taxon>
        <taxon>Kibdelosporangium</taxon>
    </lineage>
</organism>
<evidence type="ECO:0008006" key="4">
    <source>
        <dbReference type="Google" id="ProtNLM"/>
    </source>
</evidence>
<feature type="compositionally biased region" description="Basic and acidic residues" evidence="1">
    <location>
        <begin position="26"/>
        <end position="45"/>
    </location>
</feature>
<dbReference type="RefSeq" id="WP_209643378.1">
    <property type="nucleotide sequence ID" value="NZ_JAGINW010000001.1"/>
</dbReference>
<evidence type="ECO:0000313" key="3">
    <source>
        <dbReference type="Proteomes" id="UP001519332"/>
    </source>
</evidence>
<gene>
    <name evidence="2" type="ORF">JOF56_006686</name>
</gene>
<keyword evidence="3" id="KW-1185">Reference proteome</keyword>